<sequence>MRSSVKRLFATGLAALVVGAGGCTTVTDTATGYHLTVREGGRMLDEFDLARLGELPQTEITTPQSRGNPVQRGPTVRAVLDAAGATDVRSVRFEGSDPAQTLTAAELSDRVVLSFTRRDTLKLAGVDLDRDRWVRDVNTVVVNP</sequence>
<dbReference type="EMBL" id="LQPG01000037">
    <property type="protein sequence ID" value="ORW08342.1"/>
    <property type="molecule type" value="Genomic_DNA"/>
</dbReference>
<evidence type="ECO:0000313" key="2">
    <source>
        <dbReference type="EMBL" id="ORW08342.1"/>
    </source>
</evidence>
<proteinExistence type="predicted"/>
<organism evidence="2 3">
    <name type="scientific">Mycolicibacter longobardus</name>
    <dbReference type="NCBI Taxonomy" id="1108812"/>
    <lineage>
        <taxon>Bacteria</taxon>
        <taxon>Bacillati</taxon>
        <taxon>Actinomycetota</taxon>
        <taxon>Actinomycetes</taxon>
        <taxon>Mycobacteriales</taxon>
        <taxon>Mycobacteriaceae</taxon>
        <taxon>Mycolicibacter</taxon>
    </lineage>
</organism>
<evidence type="ECO:0008006" key="4">
    <source>
        <dbReference type="Google" id="ProtNLM"/>
    </source>
</evidence>
<name>A0A1X1YB59_9MYCO</name>
<comment type="caution">
    <text evidence="2">The sequence shown here is derived from an EMBL/GenBank/DDBJ whole genome shotgun (WGS) entry which is preliminary data.</text>
</comment>
<keyword evidence="1" id="KW-0732">Signal</keyword>
<gene>
    <name evidence="2" type="ORF">AWC16_19785</name>
</gene>
<protein>
    <recommendedName>
        <fullName evidence="4">Oxidoreductase molybdopterin-binding domain-containing protein</fullName>
    </recommendedName>
</protein>
<dbReference type="STRING" id="1108812.AWC16_19785"/>
<feature type="signal peptide" evidence="1">
    <location>
        <begin position="1"/>
        <end position="20"/>
    </location>
</feature>
<reference evidence="2 3" key="1">
    <citation type="submission" date="2016-01" db="EMBL/GenBank/DDBJ databases">
        <title>The new phylogeny of the genus Mycobacterium.</title>
        <authorList>
            <person name="Tarcisio F."/>
            <person name="Conor M."/>
            <person name="Antonella G."/>
            <person name="Elisabetta G."/>
            <person name="Giulia F.S."/>
            <person name="Sara T."/>
            <person name="Anna F."/>
            <person name="Clotilde B."/>
            <person name="Roberto B."/>
            <person name="Veronica D.S."/>
            <person name="Fabio R."/>
            <person name="Monica P."/>
            <person name="Olivier J."/>
            <person name="Enrico T."/>
            <person name="Nicola S."/>
        </authorList>
    </citation>
    <scope>NUCLEOTIDE SEQUENCE [LARGE SCALE GENOMIC DNA]</scope>
    <source>
        <strain evidence="2 3">DSM 45394</strain>
    </source>
</reference>
<evidence type="ECO:0000313" key="3">
    <source>
        <dbReference type="Proteomes" id="UP000193866"/>
    </source>
</evidence>
<dbReference type="Proteomes" id="UP000193866">
    <property type="component" value="Unassembled WGS sequence"/>
</dbReference>
<dbReference type="RefSeq" id="WP_085266288.1">
    <property type="nucleotide sequence ID" value="NZ_JACKVG010000030.1"/>
</dbReference>
<feature type="chain" id="PRO_5039589130" description="Oxidoreductase molybdopterin-binding domain-containing protein" evidence="1">
    <location>
        <begin position="21"/>
        <end position="144"/>
    </location>
</feature>
<keyword evidence="3" id="KW-1185">Reference proteome</keyword>
<evidence type="ECO:0000256" key="1">
    <source>
        <dbReference type="SAM" id="SignalP"/>
    </source>
</evidence>
<dbReference type="AlphaFoldDB" id="A0A1X1YB59"/>
<accession>A0A1X1YB59</accession>
<dbReference type="PROSITE" id="PS51257">
    <property type="entry name" value="PROKAR_LIPOPROTEIN"/>
    <property type="match status" value="1"/>
</dbReference>